<dbReference type="PANTHER" id="PTHR16675:SF237">
    <property type="entry name" value="MHC CLASS I ANTIGEN TRANSCRIPT VARIANT 1-RELATED"/>
    <property type="match status" value="1"/>
</dbReference>
<dbReference type="PROSITE" id="PS50835">
    <property type="entry name" value="IG_LIKE"/>
    <property type="match status" value="1"/>
</dbReference>
<reference evidence="5" key="1">
    <citation type="submission" date="2012-01" db="EMBL/GenBank/DDBJ databases">
        <authorList>
            <person name="Walter R."/>
            <person name="Schartl M."/>
            <person name="Warren W."/>
        </authorList>
    </citation>
    <scope>NUCLEOTIDE SEQUENCE [LARGE SCALE GENOMIC DNA]</scope>
    <source>
        <strain evidence="5">JP 163 A</strain>
    </source>
</reference>
<dbReference type="Ensembl" id="ENSXMAT00000041214.1">
    <property type="protein sequence ID" value="ENSXMAP00000020962.1"/>
    <property type="gene ID" value="ENSXMAG00000021175.1"/>
</dbReference>
<dbReference type="GO" id="GO:0006955">
    <property type="term" value="P:immune response"/>
    <property type="evidence" value="ECO:0007669"/>
    <property type="project" value="TreeGrafter"/>
</dbReference>
<feature type="transmembrane region" description="Helical" evidence="2">
    <location>
        <begin position="171"/>
        <end position="195"/>
    </location>
</feature>
<evidence type="ECO:0000313" key="4">
    <source>
        <dbReference type="Ensembl" id="ENSXMAP00000020962.1"/>
    </source>
</evidence>
<reference evidence="5" key="2">
    <citation type="journal article" date="2013" name="Nat. Genet.">
        <title>The genome of the platyfish, Xiphophorus maculatus, provides insights into evolutionary adaptation and several complex traits.</title>
        <authorList>
            <person name="Schartl M."/>
            <person name="Walter R.B."/>
            <person name="Shen Y."/>
            <person name="Garcia T."/>
            <person name="Catchen J."/>
            <person name="Amores A."/>
            <person name="Braasch I."/>
            <person name="Chalopin D."/>
            <person name="Volff J.N."/>
            <person name="Lesch K.P."/>
            <person name="Bisazza A."/>
            <person name="Minx P."/>
            <person name="Hillier L."/>
            <person name="Wilson R.K."/>
            <person name="Fuerstenberg S."/>
            <person name="Boore J."/>
            <person name="Searle S."/>
            <person name="Postlethwait J.H."/>
            <person name="Warren W.C."/>
        </authorList>
    </citation>
    <scope>NUCLEOTIDE SEQUENCE [LARGE SCALE GENOMIC DNA]</scope>
    <source>
        <strain evidence="5">JP 163 A</strain>
    </source>
</reference>
<dbReference type="InParanoid" id="A0A3B5PR70"/>
<dbReference type="Gene3D" id="2.60.40.10">
    <property type="entry name" value="Immunoglobulins"/>
    <property type="match status" value="1"/>
</dbReference>
<feature type="domain" description="Ig-like" evidence="3">
    <location>
        <begin position="97"/>
        <end position="158"/>
    </location>
</feature>
<evidence type="ECO:0000259" key="3">
    <source>
        <dbReference type="PROSITE" id="PS50835"/>
    </source>
</evidence>
<reference evidence="4" key="4">
    <citation type="submission" date="2025-09" db="UniProtKB">
        <authorList>
            <consortium name="Ensembl"/>
        </authorList>
    </citation>
    <scope>IDENTIFICATION</scope>
    <source>
        <strain evidence="4">JP 163 A</strain>
    </source>
</reference>
<dbReference type="OMA" id="TLEWIFR"/>
<organism evidence="4 5">
    <name type="scientific">Xiphophorus maculatus</name>
    <name type="common">Southern platyfish</name>
    <name type="synonym">Platypoecilus maculatus</name>
    <dbReference type="NCBI Taxonomy" id="8083"/>
    <lineage>
        <taxon>Eukaryota</taxon>
        <taxon>Metazoa</taxon>
        <taxon>Chordata</taxon>
        <taxon>Craniata</taxon>
        <taxon>Vertebrata</taxon>
        <taxon>Euteleostomi</taxon>
        <taxon>Actinopterygii</taxon>
        <taxon>Neopterygii</taxon>
        <taxon>Teleostei</taxon>
        <taxon>Neoteleostei</taxon>
        <taxon>Acanthomorphata</taxon>
        <taxon>Ovalentaria</taxon>
        <taxon>Atherinomorphae</taxon>
        <taxon>Cyprinodontiformes</taxon>
        <taxon>Poeciliidae</taxon>
        <taxon>Poeciliinae</taxon>
        <taxon>Xiphophorus</taxon>
    </lineage>
</organism>
<dbReference type="Gene3D" id="3.30.500.10">
    <property type="entry name" value="MHC class I-like antigen recognition-like"/>
    <property type="match status" value="1"/>
</dbReference>
<dbReference type="InterPro" id="IPR013783">
    <property type="entry name" value="Ig-like_fold"/>
</dbReference>
<dbReference type="SUPFAM" id="SSF54452">
    <property type="entry name" value="MHC antigen-recognition domain"/>
    <property type="match status" value="1"/>
</dbReference>
<dbReference type="Pfam" id="PF00129">
    <property type="entry name" value="MHC_I"/>
    <property type="match status" value="1"/>
</dbReference>
<evidence type="ECO:0000256" key="1">
    <source>
        <dbReference type="ARBA" id="ARBA00023180"/>
    </source>
</evidence>
<keyword evidence="2" id="KW-0472">Membrane</keyword>
<protein>
    <recommendedName>
        <fullName evidence="3">Ig-like domain-containing protein</fullName>
    </recommendedName>
</protein>
<dbReference type="GeneTree" id="ENSGT01120000271828"/>
<dbReference type="InterPro" id="IPR003597">
    <property type="entry name" value="Ig_C1-set"/>
</dbReference>
<dbReference type="AlphaFoldDB" id="A0A3B5PR70"/>
<reference evidence="4" key="3">
    <citation type="submission" date="2025-08" db="UniProtKB">
        <authorList>
            <consortium name="Ensembl"/>
        </authorList>
    </citation>
    <scope>IDENTIFICATION</scope>
    <source>
        <strain evidence="4">JP 163 A</strain>
    </source>
</reference>
<accession>A0A3B5PR70</accession>
<keyword evidence="2" id="KW-1133">Transmembrane helix</keyword>
<dbReference type="InterPro" id="IPR036179">
    <property type="entry name" value="Ig-like_dom_sf"/>
</dbReference>
<dbReference type="GO" id="GO:0005615">
    <property type="term" value="C:extracellular space"/>
    <property type="evidence" value="ECO:0007669"/>
    <property type="project" value="TreeGrafter"/>
</dbReference>
<name>A0A3B5PR70_XIPMA</name>
<keyword evidence="1" id="KW-0325">Glycoprotein</keyword>
<dbReference type="InterPro" id="IPR007110">
    <property type="entry name" value="Ig-like_dom"/>
</dbReference>
<evidence type="ECO:0000256" key="2">
    <source>
        <dbReference type="SAM" id="Phobius"/>
    </source>
</evidence>
<dbReference type="InterPro" id="IPR050208">
    <property type="entry name" value="MHC_class-I_related"/>
</dbReference>
<keyword evidence="5" id="KW-1185">Reference proteome</keyword>
<proteinExistence type="predicted"/>
<evidence type="ECO:0000313" key="5">
    <source>
        <dbReference type="Proteomes" id="UP000002852"/>
    </source>
</evidence>
<dbReference type="GO" id="GO:0009897">
    <property type="term" value="C:external side of plasma membrane"/>
    <property type="evidence" value="ECO:0007669"/>
    <property type="project" value="TreeGrafter"/>
</dbReference>
<dbReference type="PANTHER" id="PTHR16675">
    <property type="entry name" value="MHC CLASS I-RELATED"/>
    <property type="match status" value="1"/>
</dbReference>
<dbReference type="InterPro" id="IPR011161">
    <property type="entry name" value="MHC_I-like_Ag-recog"/>
</dbReference>
<dbReference type="SMART" id="SM00407">
    <property type="entry name" value="IGc1"/>
    <property type="match status" value="1"/>
</dbReference>
<dbReference type="InterPro" id="IPR037055">
    <property type="entry name" value="MHC_I-like_Ag-recog_sf"/>
</dbReference>
<dbReference type="InterPro" id="IPR011162">
    <property type="entry name" value="MHC_I/II-like_Ag-recog"/>
</dbReference>
<keyword evidence="2" id="KW-0812">Transmembrane</keyword>
<dbReference type="Pfam" id="PF07654">
    <property type="entry name" value="C1-set"/>
    <property type="match status" value="1"/>
</dbReference>
<dbReference type="Proteomes" id="UP000002852">
    <property type="component" value="Unassembled WGS sequence"/>
</dbReference>
<dbReference type="SUPFAM" id="SSF48726">
    <property type="entry name" value="Immunoglobulin"/>
    <property type="match status" value="1"/>
</dbReference>
<sequence>MVCSLFSSGKEIIQQIIRCDWDEETDNTFGHVKYGNNGEDFITLDTKTETWFATNSKAEVIIDEWNADKTKYEIAKYILQNGCLPLLKVFKSPSSPVTCHATGFFPDKGIMFWRKDGEEIHEGVEHGDLLPNDDGSFQMSVYLEALKIPPEDWGRYECVFQLSDDVVKKPIGMIVGITAAGVFVIIVAAVGFTVIKNRKGKETSQK</sequence>
<dbReference type="STRING" id="8083.ENSXMAP00000020962"/>